<dbReference type="EMBL" id="JAUEPN010000001">
    <property type="protein sequence ID" value="KAK3299968.1"/>
    <property type="molecule type" value="Genomic_DNA"/>
</dbReference>
<feature type="compositionally biased region" description="Basic residues" evidence="1">
    <location>
        <begin position="43"/>
        <end position="53"/>
    </location>
</feature>
<protein>
    <submittedName>
        <fullName evidence="2">Uncharacterized protein</fullName>
    </submittedName>
</protein>
<feature type="compositionally biased region" description="Basic residues" evidence="1">
    <location>
        <begin position="1"/>
        <end position="10"/>
    </location>
</feature>
<name>A0AAE0HNS3_9PEZI</name>
<evidence type="ECO:0000313" key="3">
    <source>
        <dbReference type="Proteomes" id="UP001278766"/>
    </source>
</evidence>
<feature type="region of interest" description="Disordered" evidence="1">
    <location>
        <begin position="1"/>
        <end position="86"/>
    </location>
</feature>
<dbReference type="GeneID" id="87841960"/>
<keyword evidence="3" id="KW-1185">Reference proteome</keyword>
<dbReference type="RefSeq" id="XP_062663482.1">
    <property type="nucleotide sequence ID" value="XM_062805012.1"/>
</dbReference>
<reference evidence="2" key="1">
    <citation type="journal article" date="2023" name="Mol. Phylogenet. Evol.">
        <title>Genome-scale phylogeny and comparative genomics of the fungal order Sordariales.</title>
        <authorList>
            <person name="Hensen N."/>
            <person name="Bonometti L."/>
            <person name="Westerberg I."/>
            <person name="Brannstrom I.O."/>
            <person name="Guillou S."/>
            <person name="Cros-Aarteil S."/>
            <person name="Calhoun S."/>
            <person name="Haridas S."/>
            <person name="Kuo A."/>
            <person name="Mondo S."/>
            <person name="Pangilinan J."/>
            <person name="Riley R."/>
            <person name="LaButti K."/>
            <person name="Andreopoulos B."/>
            <person name="Lipzen A."/>
            <person name="Chen C."/>
            <person name="Yan M."/>
            <person name="Daum C."/>
            <person name="Ng V."/>
            <person name="Clum A."/>
            <person name="Steindorff A."/>
            <person name="Ohm R.A."/>
            <person name="Martin F."/>
            <person name="Silar P."/>
            <person name="Natvig D.O."/>
            <person name="Lalanne C."/>
            <person name="Gautier V."/>
            <person name="Ament-Velasquez S.L."/>
            <person name="Kruys A."/>
            <person name="Hutchinson M.I."/>
            <person name="Powell A.J."/>
            <person name="Barry K."/>
            <person name="Miller A.N."/>
            <person name="Grigoriev I.V."/>
            <person name="Debuchy R."/>
            <person name="Gladieux P."/>
            <person name="Hiltunen Thoren M."/>
            <person name="Johannesson H."/>
        </authorList>
    </citation>
    <scope>NUCLEOTIDE SEQUENCE</scope>
    <source>
        <strain evidence="2">CBS 168.71</strain>
    </source>
</reference>
<accession>A0AAE0HNS3</accession>
<feature type="compositionally biased region" description="Low complexity" evidence="1">
    <location>
        <begin position="54"/>
        <end position="65"/>
    </location>
</feature>
<sequence length="772" mass="88831">MARRSNKGRKAQNADSSSVLQSQENQKPKRQTQRPKQQQQKNQSRKGGRKNKNKAAPAPKTQTAKLDLPDRHTQVPEPGARMPWDLDPKYNSAVDAGRITSVNDNSILVRLLQVSELSGMIIDLISPSVRDITALAMSCKRVAACTRAKFDVWDFRGGVFPTEPYAKKQDEEGHIIQGGGFRSNTLIISPTSDEPRCPKKPYMTDFWHMMQLCRAIAQIPSTFRSIVLDQLPFFDVAMFELMINTMPRLTTVTITRCLLLDVTKLRPLLGVIKRHPRRLEDRPSRTMPNDPWAKMPKQKMSGLEAQAQVETSRNNAGREGTQRRKTQQKKTRQGTRAYIRLDFSPFFFSGPESGARLGTYGVTHNEPTFNTPKAVFALILQCRDLARTVGMDLLSDSSSFWAFVRRLPGPDVLWALKARETLMTREHELAVGKKSAEIIWDRFADDLTAALTGDNQTHPRMPATMARYRSYEMTGKYWRSSEECRMCGSTYPVSLFPLRRDTCWGCKMVRYVEMMEDSHLRLWQESALQQWRSGLNLPRTNLRKLLSYKKSTLDKALEDVRCADWVREYFLDFNPPPQSTAAYDWGTGTPPEPLYCPPPPRRGGPQRSHPCTIPLSASDSTDPNYGAEAQEHFESRWEWTELSDKIFTDIWFQEYRDKVAEDRLGNLPSNITDDQHPAFERELKRARKMPEYRKRVQEREWLKQNKEDKTSYATQLNLIEDCLWSMSTLTRKPFNLDKPIPDPGVDPVAYNRLLDEHSRMSGYGFRKEGFWQ</sequence>
<reference evidence="2" key="2">
    <citation type="submission" date="2023-06" db="EMBL/GenBank/DDBJ databases">
        <authorList>
            <consortium name="Lawrence Berkeley National Laboratory"/>
            <person name="Haridas S."/>
            <person name="Hensen N."/>
            <person name="Bonometti L."/>
            <person name="Westerberg I."/>
            <person name="Brannstrom I.O."/>
            <person name="Guillou S."/>
            <person name="Cros-Aarteil S."/>
            <person name="Calhoun S."/>
            <person name="Kuo A."/>
            <person name="Mondo S."/>
            <person name="Pangilinan J."/>
            <person name="Riley R."/>
            <person name="Labutti K."/>
            <person name="Andreopoulos B."/>
            <person name="Lipzen A."/>
            <person name="Chen C."/>
            <person name="Yanf M."/>
            <person name="Daum C."/>
            <person name="Ng V."/>
            <person name="Clum A."/>
            <person name="Steindorff A."/>
            <person name="Ohm R."/>
            <person name="Martin F."/>
            <person name="Silar P."/>
            <person name="Natvig D."/>
            <person name="Lalanne C."/>
            <person name="Gautier V."/>
            <person name="Ament-Velasquez S.L."/>
            <person name="Kruys A."/>
            <person name="Hutchinson M.I."/>
            <person name="Powell A.J."/>
            <person name="Barry K."/>
            <person name="Miller A.N."/>
            <person name="Grigoriev I.V."/>
            <person name="Debuchy R."/>
            <person name="Gladieux P."/>
            <person name="Thoren M.H."/>
            <person name="Johannesson H."/>
        </authorList>
    </citation>
    <scope>NUCLEOTIDE SEQUENCE</scope>
    <source>
        <strain evidence="2">CBS 168.71</strain>
    </source>
</reference>
<feature type="compositionally biased region" description="Basic residues" evidence="1">
    <location>
        <begin position="323"/>
        <end position="333"/>
    </location>
</feature>
<dbReference type="AlphaFoldDB" id="A0AAE0HNS3"/>
<gene>
    <name evidence="2" type="ORF">B0H64DRAFT_414134</name>
</gene>
<evidence type="ECO:0000256" key="1">
    <source>
        <dbReference type="SAM" id="MobiDB-lite"/>
    </source>
</evidence>
<organism evidence="2 3">
    <name type="scientific">Chaetomium fimeti</name>
    <dbReference type="NCBI Taxonomy" id="1854472"/>
    <lineage>
        <taxon>Eukaryota</taxon>
        <taxon>Fungi</taxon>
        <taxon>Dikarya</taxon>
        <taxon>Ascomycota</taxon>
        <taxon>Pezizomycotina</taxon>
        <taxon>Sordariomycetes</taxon>
        <taxon>Sordariomycetidae</taxon>
        <taxon>Sordariales</taxon>
        <taxon>Chaetomiaceae</taxon>
        <taxon>Chaetomium</taxon>
    </lineage>
</organism>
<evidence type="ECO:0000313" key="2">
    <source>
        <dbReference type="EMBL" id="KAK3299968.1"/>
    </source>
</evidence>
<feature type="compositionally biased region" description="Polar residues" evidence="1">
    <location>
        <begin position="13"/>
        <end position="24"/>
    </location>
</feature>
<feature type="region of interest" description="Disordered" evidence="1">
    <location>
        <begin position="276"/>
        <end position="334"/>
    </location>
</feature>
<proteinExistence type="predicted"/>
<comment type="caution">
    <text evidence="2">The sequence shown here is derived from an EMBL/GenBank/DDBJ whole genome shotgun (WGS) entry which is preliminary data.</text>
</comment>
<dbReference type="Proteomes" id="UP001278766">
    <property type="component" value="Unassembled WGS sequence"/>
</dbReference>